<protein>
    <recommendedName>
        <fullName evidence="1">UPF0305 protein HA336_02610</fullName>
    </recommendedName>
</protein>
<dbReference type="AlphaFoldDB" id="A0A832T1K2"/>
<feature type="region of interest" description="Disordered" evidence="2">
    <location>
        <begin position="1"/>
        <end position="20"/>
    </location>
</feature>
<gene>
    <name evidence="3" type="ORF">HA336_02610</name>
</gene>
<reference evidence="3" key="1">
    <citation type="journal article" date="2020" name="bioRxiv">
        <title>A rank-normalized archaeal taxonomy based on genome phylogeny resolves widespread incomplete and uneven classifications.</title>
        <authorList>
            <person name="Rinke C."/>
            <person name="Chuvochina M."/>
            <person name="Mussig A.J."/>
            <person name="Chaumeil P.-A."/>
            <person name="Waite D.W."/>
            <person name="Whitman W.B."/>
            <person name="Parks D.H."/>
            <person name="Hugenholtz P."/>
        </authorList>
    </citation>
    <scope>NUCLEOTIDE SEQUENCE</scope>
    <source>
        <strain evidence="3">UBA8853</strain>
    </source>
</reference>
<evidence type="ECO:0000313" key="3">
    <source>
        <dbReference type="EMBL" id="HII70110.1"/>
    </source>
</evidence>
<proteinExistence type="inferred from homology"/>
<dbReference type="InterPro" id="IPR019215">
    <property type="entry name" value="DUF2115"/>
</dbReference>
<accession>A0A832T1K2</accession>
<sequence>MAGVVSSVSGSNTNRRVPDVPPSGFQEVLESLESVETCRDLAYLCREVARRADPRVLALLRRDAWRQARFVHPRSYREKILRSLFFALTARINQMRRLDPEEYPEDPIEGYDRFLEIVREYAEDPDYDSPLLLLYESLSAAYAIFLRGEPVHPPGTEFPGVGKVRRTDDCYYCPIKERREDQPGSFCTLCPAEQDPEVVS</sequence>
<comment type="caution">
    <text evidence="3">The sequence shown here is derived from an EMBL/GenBank/DDBJ whole genome shotgun (WGS) entry which is preliminary data.</text>
</comment>
<evidence type="ECO:0000313" key="4">
    <source>
        <dbReference type="Proteomes" id="UP000619545"/>
    </source>
</evidence>
<dbReference type="EMBL" id="DUJS01000002">
    <property type="protein sequence ID" value="HII70110.1"/>
    <property type="molecule type" value="Genomic_DNA"/>
</dbReference>
<dbReference type="HAMAP" id="MF_00763">
    <property type="entry name" value="UPF0305"/>
    <property type="match status" value="1"/>
</dbReference>
<dbReference type="Pfam" id="PF09888">
    <property type="entry name" value="DUF2115"/>
    <property type="match status" value="1"/>
</dbReference>
<name>A0A832T1K2_9EURY</name>
<feature type="compositionally biased region" description="Low complexity" evidence="2">
    <location>
        <begin position="1"/>
        <end position="11"/>
    </location>
</feature>
<evidence type="ECO:0000256" key="1">
    <source>
        <dbReference type="HAMAP-Rule" id="MF_00763"/>
    </source>
</evidence>
<dbReference type="RefSeq" id="WP_148679570.1">
    <property type="nucleotide sequence ID" value="NZ_DUJS01000002.1"/>
</dbReference>
<evidence type="ECO:0000256" key="2">
    <source>
        <dbReference type="SAM" id="MobiDB-lite"/>
    </source>
</evidence>
<dbReference type="GeneID" id="1476767"/>
<organism evidence="3 4">
    <name type="scientific">Methanopyrus kandleri</name>
    <dbReference type="NCBI Taxonomy" id="2320"/>
    <lineage>
        <taxon>Archaea</taxon>
        <taxon>Methanobacteriati</taxon>
        <taxon>Methanobacteriota</taxon>
        <taxon>Methanomada group</taxon>
        <taxon>Methanopyri</taxon>
        <taxon>Methanopyrales</taxon>
        <taxon>Methanopyraceae</taxon>
        <taxon>Methanopyrus</taxon>
    </lineage>
</organism>
<dbReference type="Proteomes" id="UP000619545">
    <property type="component" value="Unassembled WGS sequence"/>
</dbReference>
<comment type="similarity">
    <text evidence="1">Belongs to the UPF0305 family.</text>
</comment>